<organism evidence="2 3">
    <name type="scientific">Smittium culicis</name>
    <dbReference type="NCBI Taxonomy" id="133412"/>
    <lineage>
        <taxon>Eukaryota</taxon>
        <taxon>Fungi</taxon>
        <taxon>Fungi incertae sedis</taxon>
        <taxon>Zoopagomycota</taxon>
        <taxon>Kickxellomycotina</taxon>
        <taxon>Harpellomycetes</taxon>
        <taxon>Harpellales</taxon>
        <taxon>Legeriomycetaceae</taxon>
        <taxon>Smittium</taxon>
    </lineage>
</organism>
<gene>
    <name evidence="2" type="ORF">AYI70_g10240</name>
</gene>
<feature type="signal peptide" evidence="1">
    <location>
        <begin position="1"/>
        <end position="24"/>
    </location>
</feature>
<dbReference type="OrthoDB" id="5605708at2759"/>
<feature type="chain" id="PRO_5012141851" description="LysM domain-containing protein" evidence="1">
    <location>
        <begin position="25"/>
        <end position="131"/>
    </location>
</feature>
<comment type="caution">
    <text evidence="2">The sequence shown here is derived from an EMBL/GenBank/DDBJ whole genome shotgun (WGS) entry which is preliminary data.</text>
</comment>
<evidence type="ECO:0008006" key="4">
    <source>
        <dbReference type="Google" id="ProtNLM"/>
    </source>
</evidence>
<evidence type="ECO:0000313" key="2">
    <source>
        <dbReference type="EMBL" id="OMJ10569.1"/>
    </source>
</evidence>
<protein>
    <recommendedName>
        <fullName evidence="4">LysM domain-containing protein</fullName>
    </recommendedName>
</protein>
<sequence length="131" mass="14441">MSKTIASIVLLVAGLSQLLSVVNASRTANIKLFQNTNQSLQFYSGDYAYNNCFNTADAKSMVISVGKKSTMLRFNGPDCKGKRKRSVIRDTKTVSDIAAKYGNTGISFVITRYNPDDYESNVPAFDYLNMA</sequence>
<accession>A0A1R1X7G1</accession>
<evidence type="ECO:0000313" key="3">
    <source>
        <dbReference type="Proteomes" id="UP000187283"/>
    </source>
</evidence>
<evidence type="ECO:0000256" key="1">
    <source>
        <dbReference type="SAM" id="SignalP"/>
    </source>
</evidence>
<dbReference type="EMBL" id="LSSN01004939">
    <property type="protein sequence ID" value="OMJ10569.1"/>
    <property type="molecule type" value="Genomic_DNA"/>
</dbReference>
<dbReference type="AlphaFoldDB" id="A0A1R1X7G1"/>
<proteinExistence type="predicted"/>
<keyword evidence="3" id="KW-1185">Reference proteome</keyword>
<keyword evidence="1" id="KW-0732">Signal</keyword>
<reference evidence="2 3" key="1">
    <citation type="submission" date="2017-01" db="EMBL/GenBank/DDBJ databases">
        <authorList>
            <person name="Mah S.A."/>
            <person name="Swanson W.J."/>
            <person name="Moy G.W."/>
            <person name="Vacquier V.D."/>
        </authorList>
    </citation>
    <scope>NUCLEOTIDE SEQUENCE [LARGE SCALE GENOMIC DNA]</scope>
    <source>
        <strain evidence="2 3">GSMNP</strain>
    </source>
</reference>
<name>A0A1R1X7G1_9FUNG</name>
<dbReference type="Proteomes" id="UP000187283">
    <property type="component" value="Unassembled WGS sequence"/>
</dbReference>